<reference evidence="9 10" key="1">
    <citation type="submission" date="2019-06" db="EMBL/GenBank/DDBJ databases">
        <title>Sequencing the genomes of 1000 actinobacteria strains.</title>
        <authorList>
            <person name="Klenk H.-P."/>
        </authorList>
    </citation>
    <scope>NUCLEOTIDE SEQUENCE [LARGE SCALE GENOMIC DNA]</scope>
    <source>
        <strain evidence="9 10">DSM 43186</strain>
    </source>
</reference>
<feature type="binding site" description="axial binding residue" evidence="8">
    <location>
        <position position="361"/>
    </location>
    <ligand>
        <name>heme</name>
        <dbReference type="ChEBI" id="CHEBI:30413"/>
    </ligand>
    <ligandPart>
        <name>Fe</name>
        <dbReference type="ChEBI" id="CHEBI:18248"/>
    </ligandPart>
</feature>
<dbReference type="GO" id="GO:0020037">
    <property type="term" value="F:heme binding"/>
    <property type="evidence" value="ECO:0007669"/>
    <property type="project" value="InterPro"/>
</dbReference>
<dbReference type="Gene3D" id="1.10.630.10">
    <property type="entry name" value="Cytochrome P450"/>
    <property type="match status" value="1"/>
</dbReference>
<dbReference type="Pfam" id="PF00067">
    <property type="entry name" value="p450"/>
    <property type="match status" value="1"/>
</dbReference>
<keyword evidence="3 8" id="KW-0349">Heme</keyword>
<dbReference type="PRINTS" id="PR00463">
    <property type="entry name" value="EP450I"/>
</dbReference>
<keyword evidence="7" id="KW-0503">Monooxygenase</keyword>
<dbReference type="GO" id="GO:0005506">
    <property type="term" value="F:iron ion binding"/>
    <property type="evidence" value="ECO:0007669"/>
    <property type="project" value="InterPro"/>
</dbReference>
<evidence type="ECO:0000256" key="2">
    <source>
        <dbReference type="ARBA" id="ARBA00010617"/>
    </source>
</evidence>
<evidence type="ECO:0000256" key="1">
    <source>
        <dbReference type="ARBA" id="ARBA00001971"/>
    </source>
</evidence>
<dbReference type="GO" id="GO:0004497">
    <property type="term" value="F:monooxygenase activity"/>
    <property type="evidence" value="ECO:0007669"/>
    <property type="project" value="UniProtKB-KW"/>
</dbReference>
<protein>
    <submittedName>
        <fullName evidence="9">Fatty-acid peroxygenase</fullName>
    </submittedName>
</protein>
<dbReference type="InterPro" id="IPR002401">
    <property type="entry name" value="Cyt_P450_E_grp-I"/>
</dbReference>
<keyword evidence="10" id="KW-1185">Reference proteome</keyword>
<evidence type="ECO:0000256" key="4">
    <source>
        <dbReference type="ARBA" id="ARBA00022723"/>
    </source>
</evidence>
<evidence type="ECO:0000256" key="6">
    <source>
        <dbReference type="ARBA" id="ARBA00023004"/>
    </source>
</evidence>
<dbReference type="EMBL" id="VFPQ01000001">
    <property type="protein sequence ID" value="TQM74842.1"/>
    <property type="molecule type" value="Genomic_DNA"/>
</dbReference>
<evidence type="ECO:0000313" key="10">
    <source>
        <dbReference type="Proteomes" id="UP000319213"/>
    </source>
</evidence>
<organism evidence="9 10">
    <name type="scientific">Thermopolyspora flexuosa</name>
    <dbReference type="NCBI Taxonomy" id="103836"/>
    <lineage>
        <taxon>Bacteria</taxon>
        <taxon>Bacillati</taxon>
        <taxon>Actinomycetota</taxon>
        <taxon>Actinomycetes</taxon>
        <taxon>Streptosporangiales</taxon>
        <taxon>Streptosporangiaceae</taxon>
        <taxon>Thermopolyspora</taxon>
    </lineage>
</organism>
<comment type="caution">
    <text evidence="9">The sequence shown here is derived from an EMBL/GenBank/DDBJ whole genome shotgun (WGS) entry which is preliminary data.</text>
</comment>
<evidence type="ECO:0000256" key="8">
    <source>
        <dbReference type="PIRSR" id="PIRSR602401-1"/>
    </source>
</evidence>
<dbReference type="AlphaFoldDB" id="A0A543IW90"/>
<evidence type="ECO:0000313" key="9">
    <source>
        <dbReference type="EMBL" id="TQM74842.1"/>
    </source>
</evidence>
<dbReference type="InterPro" id="IPR036396">
    <property type="entry name" value="Cyt_P450_sf"/>
</dbReference>
<dbReference type="Proteomes" id="UP000319213">
    <property type="component" value="Unassembled WGS sequence"/>
</dbReference>
<dbReference type="PANTHER" id="PTHR24286:SF24">
    <property type="entry name" value="LANOSTEROL 14-ALPHA DEMETHYLASE"/>
    <property type="match status" value="1"/>
</dbReference>
<dbReference type="GO" id="GO:0016125">
    <property type="term" value="P:sterol metabolic process"/>
    <property type="evidence" value="ECO:0007669"/>
    <property type="project" value="TreeGrafter"/>
</dbReference>
<keyword evidence="6 8" id="KW-0408">Iron</keyword>
<dbReference type="PANTHER" id="PTHR24286">
    <property type="entry name" value="CYTOCHROME P450 26"/>
    <property type="match status" value="1"/>
</dbReference>
<evidence type="ECO:0000256" key="7">
    <source>
        <dbReference type="ARBA" id="ARBA00023033"/>
    </source>
</evidence>
<accession>A0A543IW90</accession>
<comment type="similarity">
    <text evidence="2">Belongs to the cytochrome P450 family.</text>
</comment>
<sequence>MAGRAVVMADDTLFLLLEGYGWLPALRRRAPGEVARTRLLGRRAVAICGPDAARFFYEDDGIRRGPAPPHLVRSTHFVRGTGQNLDGITREARRAMFLPVLHGDAAADLVSRAAAAWDEAVPRWGAEPSVVLFDRVAQVLATAAYGWAGLEPPEHETPKVAADLVAMAEGYATLGPRHWRARAARRRRAAALAHLVRRARAGVVAVRRGTAADAVIRHRDRDGALLNPRVAAFELLNVLRATVAVSWWVTFAAHALHRWPSHRGPLGDNDTGYIEAFVHELRRFYPFAPFFGGRAVRDLSFRGEPIPEGTLVLLDVFGQHHDPALWEEPYVFAPERFAGPRPGPYELIAQGGGDPALGHRCVGEAVTVELLKTLVPRLATLDYRVPGQDLSVSPWRIPARVASGFVMTDVRQAVPAPVPETVPDVRRARG</sequence>
<gene>
    <name evidence="9" type="ORF">FHX40_1526</name>
</gene>
<dbReference type="SUPFAM" id="SSF48264">
    <property type="entry name" value="Cytochrome P450"/>
    <property type="match status" value="1"/>
</dbReference>
<proteinExistence type="inferred from homology"/>
<dbReference type="CDD" id="cd11067">
    <property type="entry name" value="CYP152"/>
    <property type="match status" value="1"/>
</dbReference>
<dbReference type="GO" id="GO:0016705">
    <property type="term" value="F:oxidoreductase activity, acting on paired donors, with incorporation or reduction of molecular oxygen"/>
    <property type="evidence" value="ECO:0007669"/>
    <property type="project" value="InterPro"/>
</dbReference>
<comment type="cofactor">
    <cofactor evidence="1 8">
        <name>heme</name>
        <dbReference type="ChEBI" id="CHEBI:30413"/>
    </cofactor>
</comment>
<keyword evidence="4 8" id="KW-0479">Metal-binding</keyword>
<evidence type="ECO:0000256" key="3">
    <source>
        <dbReference type="ARBA" id="ARBA00022617"/>
    </source>
</evidence>
<name>A0A543IW90_9ACTN</name>
<evidence type="ECO:0000256" key="5">
    <source>
        <dbReference type="ARBA" id="ARBA00023002"/>
    </source>
</evidence>
<dbReference type="InterPro" id="IPR001128">
    <property type="entry name" value="Cyt_P450"/>
</dbReference>
<keyword evidence="5" id="KW-0560">Oxidoreductase</keyword>